<evidence type="ECO:0000313" key="3">
    <source>
        <dbReference type="Proteomes" id="UP000031056"/>
    </source>
</evidence>
<dbReference type="HOGENOM" id="CLU_142965_0_0_1"/>
<dbReference type="Proteomes" id="UP000031056">
    <property type="component" value="Unassembled WGS sequence"/>
</dbReference>
<reference evidence="2 3" key="1">
    <citation type="journal article" date="2014" name="MBio">
        <title>The Ordospora colligata genome; evolution of extreme reduction in microsporidia and host-to-parasite horizontal gene transfer.</title>
        <authorList>
            <person name="Pombert J.-F."/>
            <person name="Haag K.L."/>
            <person name="Beidas S."/>
            <person name="Ebert D."/>
            <person name="Keeling P.J."/>
        </authorList>
    </citation>
    <scope>NUCLEOTIDE SEQUENCE [LARGE SCALE GENOMIC DNA]</scope>
    <source>
        <strain evidence="2 3">OC4</strain>
    </source>
</reference>
<name>A0A0B2UKI7_9MICR</name>
<sequence>MDERFHKEDPFGVKKDSQSHASSIPTGYREEHKRVVCMPHPTIPGKTIRYRLCYTKNGDIAEADVLRIEVSYGLESLASWIRKILEFHKFKRLLVYVKYGELLKLNDEVERIGKDLFTYNYKFKFGFIPDSYEESEYVLLYDIEGIKKGEHYG</sequence>
<dbReference type="GeneID" id="26261927"/>
<protein>
    <submittedName>
        <fullName evidence="2">Uncharacterized protein</fullName>
    </submittedName>
</protein>
<feature type="compositionally biased region" description="Basic and acidic residues" evidence="1">
    <location>
        <begin position="1"/>
        <end position="18"/>
    </location>
</feature>
<proteinExistence type="predicted"/>
<organism evidence="2 3">
    <name type="scientific">Ordospora colligata OC4</name>
    <dbReference type="NCBI Taxonomy" id="1354746"/>
    <lineage>
        <taxon>Eukaryota</taxon>
        <taxon>Fungi</taxon>
        <taxon>Fungi incertae sedis</taxon>
        <taxon>Microsporidia</taxon>
        <taxon>Ordosporidae</taxon>
        <taxon>Ordospora</taxon>
    </lineage>
</organism>
<dbReference type="RefSeq" id="XP_014563599.1">
    <property type="nucleotide sequence ID" value="XM_014708113.1"/>
</dbReference>
<dbReference type="InParanoid" id="A0A0B2UKI7"/>
<dbReference type="AlphaFoldDB" id="A0A0B2UKI7"/>
<gene>
    <name evidence="2" type="ORF">M896_060560</name>
</gene>
<dbReference type="OrthoDB" id="2195007at2759"/>
<feature type="region of interest" description="Disordered" evidence="1">
    <location>
        <begin position="1"/>
        <end position="27"/>
    </location>
</feature>
<accession>A0A0B2UKI7</accession>
<evidence type="ECO:0000256" key="1">
    <source>
        <dbReference type="SAM" id="MobiDB-lite"/>
    </source>
</evidence>
<evidence type="ECO:0000313" key="2">
    <source>
        <dbReference type="EMBL" id="KHN69557.1"/>
    </source>
</evidence>
<dbReference type="EMBL" id="JOKQ01000006">
    <property type="protein sequence ID" value="KHN69557.1"/>
    <property type="molecule type" value="Genomic_DNA"/>
</dbReference>
<keyword evidence="3" id="KW-1185">Reference proteome</keyword>
<dbReference type="VEuPathDB" id="MicrosporidiaDB:M896_060560"/>
<comment type="caution">
    <text evidence="2">The sequence shown here is derived from an EMBL/GenBank/DDBJ whole genome shotgun (WGS) entry which is preliminary data.</text>
</comment>